<organism evidence="1 2">
    <name type="scientific">Burkholderia multivorans CGD2</name>
    <dbReference type="NCBI Taxonomy" id="513052"/>
    <lineage>
        <taxon>Bacteria</taxon>
        <taxon>Pseudomonadati</taxon>
        <taxon>Pseudomonadota</taxon>
        <taxon>Betaproteobacteria</taxon>
        <taxon>Burkholderiales</taxon>
        <taxon>Burkholderiaceae</taxon>
        <taxon>Burkholderia</taxon>
        <taxon>Burkholderia cepacia complex</taxon>
    </lineage>
</organism>
<evidence type="ECO:0000313" key="2">
    <source>
        <dbReference type="Proteomes" id="UP000004535"/>
    </source>
</evidence>
<gene>
    <name evidence="1" type="ORF">BURMUCGD2_1079</name>
</gene>
<dbReference type="Proteomes" id="UP000004535">
    <property type="component" value="Unassembled WGS sequence"/>
</dbReference>
<comment type="caution">
    <text evidence="1">The sequence shown here is derived from an EMBL/GenBank/DDBJ whole genome shotgun (WGS) entry which is preliminary data.</text>
</comment>
<sequence>MLRMMLEIAQSIVYDETPAFKIHVDRGLSTVLEASDLGILIRGIHMCPVLYSPDIELPPMVQLCLDVYRTHALRLVAAFVPSGRSQDGRLIAEVCDDYIADVRDMAIATGIKRQQARWVRNATENEKSVDMYLNRLRARSGDLAIFGIDLMCQQVRVSEENAHALSGQFERLASANQIAYFNGTAEHAPVSDGHVGIEHVLSDRERLFSKIKGKSSIVTHLVGYVCSVSWSRVGGFNLYLACVFDGRHVGQTECRALSEAVGHYWVEAVTSGRGEYLPHGLVGGDGYAAEWIGGNEHEKFDRWKISLQRRALRDKFARPRLPGDISPKLFTMGRMPRPPE</sequence>
<proteinExistence type="predicted"/>
<name>B9BQU0_9BURK</name>
<reference evidence="1 2" key="1">
    <citation type="journal article" date="2012" name="J. Bacteriol.">
        <title>Draft Genome Sequence Determination for Cystic Fibrosis and Chronic Granulomatous Disease Burkholderia multivorans Isolates.</title>
        <authorList>
            <person name="Varga J.J."/>
            <person name="Losada L."/>
            <person name="Zelazny A.M."/>
            <person name="Brinkac L."/>
            <person name="Harkins D."/>
            <person name="Radune D."/>
            <person name="Hostetler J."/>
            <person name="Sampaio E.P."/>
            <person name="Ronning C.M."/>
            <person name="Nierman W.C."/>
            <person name="Greenberg D.E."/>
            <person name="Holland S.M."/>
            <person name="Goldberg J.B."/>
        </authorList>
    </citation>
    <scope>NUCLEOTIDE SEQUENCE [LARGE SCALE GENOMIC DNA]</scope>
    <source>
        <strain evidence="1 2">CGD2</strain>
    </source>
</reference>
<dbReference type="AlphaFoldDB" id="B9BQU0"/>
<evidence type="ECO:0000313" key="1">
    <source>
        <dbReference type="EMBL" id="EEE06985.1"/>
    </source>
</evidence>
<protein>
    <submittedName>
        <fullName evidence="1">Uncharacterized protein</fullName>
    </submittedName>
</protein>
<accession>B9BQU0</accession>
<dbReference type="EMBL" id="ACFC01000005">
    <property type="protein sequence ID" value="EEE06985.1"/>
    <property type="molecule type" value="Genomic_DNA"/>
</dbReference>